<reference evidence="1" key="1">
    <citation type="submission" date="2022-04" db="EMBL/GenBank/DDBJ databases">
        <title>Genome of the entomopathogenic fungus Entomophthora muscae.</title>
        <authorList>
            <person name="Elya C."/>
            <person name="Lovett B.R."/>
            <person name="Lee E."/>
            <person name="Macias A.M."/>
            <person name="Hajek A.E."/>
            <person name="De Bivort B.L."/>
            <person name="Kasson M.T."/>
            <person name="De Fine Licht H.H."/>
            <person name="Stajich J.E."/>
        </authorList>
    </citation>
    <scope>NUCLEOTIDE SEQUENCE</scope>
    <source>
        <strain evidence="1">Berkeley</strain>
    </source>
</reference>
<evidence type="ECO:0000313" key="1">
    <source>
        <dbReference type="EMBL" id="KAJ9049882.1"/>
    </source>
</evidence>
<protein>
    <submittedName>
        <fullName evidence="1">Uncharacterized protein</fullName>
    </submittedName>
</protein>
<comment type="caution">
    <text evidence="1">The sequence shown here is derived from an EMBL/GenBank/DDBJ whole genome shotgun (WGS) entry which is preliminary data.</text>
</comment>
<gene>
    <name evidence="1" type="ORF">DSO57_1020035</name>
</gene>
<name>A0ACC2RIG0_9FUNG</name>
<proteinExistence type="predicted"/>
<accession>A0ACC2RIG0</accession>
<organism evidence="1 2">
    <name type="scientific">Entomophthora muscae</name>
    <dbReference type="NCBI Taxonomy" id="34485"/>
    <lineage>
        <taxon>Eukaryota</taxon>
        <taxon>Fungi</taxon>
        <taxon>Fungi incertae sedis</taxon>
        <taxon>Zoopagomycota</taxon>
        <taxon>Entomophthoromycotina</taxon>
        <taxon>Entomophthoromycetes</taxon>
        <taxon>Entomophthorales</taxon>
        <taxon>Entomophthoraceae</taxon>
        <taxon>Entomophthora</taxon>
    </lineage>
</organism>
<dbReference type="Proteomes" id="UP001165960">
    <property type="component" value="Unassembled WGS sequence"/>
</dbReference>
<sequence length="132" mass="14730">MSFLTWSTSPELWTCIPSSAYLVDKNPSQLLYLLDDLSRKANDLLLTDENLVHSLTCDDVEFALPTAELKSYQDEETQTPALVELEDLSPLVGVPVFPGCALRCTSWLLTSMWLMGLNAYLPQLFSTSTLPL</sequence>
<keyword evidence="2" id="KW-1185">Reference proteome</keyword>
<dbReference type="EMBL" id="QTSX02007192">
    <property type="protein sequence ID" value="KAJ9049882.1"/>
    <property type="molecule type" value="Genomic_DNA"/>
</dbReference>
<evidence type="ECO:0000313" key="2">
    <source>
        <dbReference type="Proteomes" id="UP001165960"/>
    </source>
</evidence>